<feature type="signal peptide" evidence="2">
    <location>
        <begin position="1"/>
        <end position="36"/>
    </location>
</feature>
<organism evidence="3 4">
    <name type="scientific">Anaeromyxobacter dehalogenans (strain ATCC BAA-258 / DSM 21875 / 2CP-1)</name>
    <dbReference type="NCBI Taxonomy" id="455488"/>
    <lineage>
        <taxon>Bacteria</taxon>
        <taxon>Pseudomonadati</taxon>
        <taxon>Myxococcota</taxon>
        <taxon>Myxococcia</taxon>
        <taxon>Myxococcales</taxon>
        <taxon>Cystobacterineae</taxon>
        <taxon>Anaeromyxobacteraceae</taxon>
        <taxon>Anaeromyxobacter</taxon>
    </lineage>
</organism>
<protein>
    <submittedName>
        <fullName evidence="3">Uncharacterized protein</fullName>
    </submittedName>
</protein>
<evidence type="ECO:0000313" key="4">
    <source>
        <dbReference type="Proteomes" id="UP000007089"/>
    </source>
</evidence>
<evidence type="ECO:0000256" key="1">
    <source>
        <dbReference type="SAM" id="MobiDB-lite"/>
    </source>
</evidence>
<keyword evidence="2" id="KW-0732">Signal</keyword>
<feature type="region of interest" description="Disordered" evidence="1">
    <location>
        <begin position="144"/>
        <end position="163"/>
    </location>
</feature>
<accession>B8J5N5</accession>
<dbReference type="Proteomes" id="UP000007089">
    <property type="component" value="Chromosome"/>
</dbReference>
<dbReference type="HOGENOM" id="CLU_098219_0_0_7"/>
<feature type="compositionally biased region" description="Polar residues" evidence="1">
    <location>
        <begin position="150"/>
        <end position="161"/>
    </location>
</feature>
<feature type="chain" id="PRO_5002872523" evidence="2">
    <location>
        <begin position="37"/>
        <end position="233"/>
    </location>
</feature>
<sequence length="233" mass="23694">MAGHEERGTNGREALARALRWVVAAMACMAAVSALAAEGEQHVRGVVSEVAGDSVTVKLQDGRPQPLKLGPKSRVSTATRADLGAIAKGAYVGTTAVQAKDGTLRAVEVHVFPEAARGTGEGHRPWDLKPGSSMTNATVAGAEDAKGARSTMTNANVSDVSGGSGGKRLELTYAGGKQTVIVPPGTPVVRIEPADRAAIATGAHVFAAGAPQPDGTVLVDRMFVGKDGAVPPM</sequence>
<evidence type="ECO:0000256" key="2">
    <source>
        <dbReference type="SAM" id="SignalP"/>
    </source>
</evidence>
<dbReference type="AlphaFoldDB" id="B8J5N5"/>
<name>B8J5N5_ANAD2</name>
<dbReference type="RefSeq" id="WP_012632910.1">
    <property type="nucleotide sequence ID" value="NC_011891.1"/>
</dbReference>
<proteinExistence type="predicted"/>
<dbReference type="EMBL" id="CP001359">
    <property type="protein sequence ID" value="ACL64982.1"/>
    <property type="molecule type" value="Genomic_DNA"/>
</dbReference>
<dbReference type="KEGG" id="acp:A2cp1_1639"/>
<keyword evidence="4" id="KW-1185">Reference proteome</keyword>
<reference evidence="3" key="1">
    <citation type="submission" date="2009-01" db="EMBL/GenBank/DDBJ databases">
        <title>Complete sequence of Anaeromyxobacter dehalogenans 2CP-1.</title>
        <authorList>
            <consortium name="US DOE Joint Genome Institute"/>
            <person name="Lucas S."/>
            <person name="Copeland A."/>
            <person name="Lapidus A."/>
            <person name="Glavina del Rio T."/>
            <person name="Dalin E."/>
            <person name="Tice H."/>
            <person name="Bruce D."/>
            <person name="Goodwin L."/>
            <person name="Pitluck S."/>
            <person name="Saunders E."/>
            <person name="Brettin T."/>
            <person name="Detter J.C."/>
            <person name="Han C."/>
            <person name="Larimer F."/>
            <person name="Land M."/>
            <person name="Hauser L."/>
            <person name="Kyrpides N."/>
            <person name="Ovchinnikova G."/>
            <person name="Beliaev A.S."/>
            <person name="Richardson P."/>
        </authorList>
    </citation>
    <scope>NUCLEOTIDE SEQUENCE</scope>
    <source>
        <strain evidence="3">2CP-1</strain>
    </source>
</reference>
<evidence type="ECO:0000313" key="3">
    <source>
        <dbReference type="EMBL" id="ACL64982.1"/>
    </source>
</evidence>
<gene>
    <name evidence="3" type="ordered locus">A2cp1_1639</name>
</gene>